<dbReference type="PRINTS" id="PR00382">
    <property type="entry name" value="LIPIDTRNSFER"/>
</dbReference>
<keyword evidence="2" id="KW-0732">Signal</keyword>
<dbReference type="InterPro" id="IPR016140">
    <property type="entry name" value="Bifunc_inhib/LTP/seed_store"/>
</dbReference>
<dbReference type="SMART" id="SM00499">
    <property type="entry name" value="AAI"/>
    <property type="match status" value="1"/>
</dbReference>
<dbReference type="Pfam" id="PF00234">
    <property type="entry name" value="Tryp_alpha_amyl"/>
    <property type="match status" value="1"/>
</dbReference>
<evidence type="ECO:0000256" key="2">
    <source>
        <dbReference type="SAM" id="SignalP"/>
    </source>
</evidence>
<evidence type="ECO:0000313" key="4">
    <source>
        <dbReference type="Proteomes" id="UP001515500"/>
    </source>
</evidence>
<gene>
    <name evidence="5" type="primary">LOC120250428</name>
</gene>
<keyword evidence="1" id="KW-0813">Transport</keyword>
<dbReference type="InterPro" id="IPR036312">
    <property type="entry name" value="Bifun_inhib/LTP/seed_sf"/>
</dbReference>
<feature type="signal peptide" evidence="2">
    <location>
        <begin position="1"/>
        <end position="31"/>
    </location>
</feature>
<evidence type="ECO:0000256" key="1">
    <source>
        <dbReference type="RuleBase" id="RU000628"/>
    </source>
</evidence>
<dbReference type="RefSeq" id="XP_039115179.1">
    <property type="nucleotide sequence ID" value="XM_039259245.1"/>
</dbReference>
<evidence type="ECO:0000259" key="3">
    <source>
        <dbReference type="SMART" id="SM00499"/>
    </source>
</evidence>
<feature type="chain" id="PRO_5044307463" description="Non-specific lipid-transfer protein" evidence="2">
    <location>
        <begin position="32"/>
        <end position="122"/>
    </location>
</feature>
<comment type="similarity">
    <text evidence="1">Belongs to the plant LTP family.</text>
</comment>
<accession>A0AB40AK08</accession>
<evidence type="ECO:0000313" key="5">
    <source>
        <dbReference type="RefSeq" id="XP_039115179.1"/>
    </source>
</evidence>
<name>A0AB40AK08_DIOCR</name>
<dbReference type="CDD" id="cd01960">
    <property type="entry name" value="nsLTP1"/>
    <property type="match status" value="1"/>
</dbReference>
<feature type="domain" description="Bifunctional inhibitor/plant lipid transfer protein/seed storage helical" evidence="3">
    <location>
        <begin position="34"/>
        <end position="118"/>
    </location>
</feature>
<comment type="function">
    <text evidence="1">Plant non-specific lipid-transfer proteins transfer phospholipids as well as galactolipids across membranes. May play a role in wax or cutin deposition in the cell walls of expanding epidermal cells and certain secretory tissues.</text>
</comment>
<dbReference type="Gene3D" id="1.10.110.10">
    <property type="entry name" value="Plant lipid-transfer and hydrophobic proteins"/>
    <property type="match status" value="1"/>
</dbReference>
<dbReference type="SUPFAM" id="SSF47699">
    <property type="entry name" value="Bifunctional inhibitor/lipid-transfer protein/seed storage 2S albumin"/>
    <property type="match status" value="1"/>
</dbReference>
<protein>
    <recommendedName>
        <fullName evidence="1">Non-specific lipid-transfer protein</fullName>
    </recommendedName>
</protein>
<dbReference type="InterPro" id="IPR000528">
    <property type="entry name" value="Plant_nsLTP"/>
</dbReference>
<dbReference type="GO" id="GO:0008289">
    <property type="term" value="F:lipid binding"/>
    <property type="evidence" value="ECO:0007669"/>
    <property type="project" value="UniProtKB-KW"/>
</dbReference>
<organism evidence="4 5">
    <name type="scientific">Dioscorea cayennensis subsp. rotundata</name>
    <name type="common">White Guinea yam</name>
    <name type="synonym">Dioscorea rotundata</name>
    <dbReference type="NCBI Taxonomy" id="55577"/>
    <lineage>
        <taxon>Eukaryota</taxon>
        <taxon>Viridiplantae</taxon>
        <taxon>Streptophyta</taxon>
        <taxon>Embryophyta</taxon>
        <taxon>Tracheophyta</taxon>
        <taxon>Spermatophyta</taxon>
        <taxon>Magnoliopsida</taxon>
        <taxon>Liliopsida</taxon>
        <taxon>Dioscoreales</taxon>
        <taxon>Dioscoreaceae</taxon>
        <taxon>Dioscorea</taxon>
    </lineage>
</organism>
<keyword evidence="1" id="KW-0446">Lipid-binding</keyword>
<dbReference type="PANTHER" id="PTHR33076">
    <property type="entry name" value="NON-SPECIFIC LIPID-TRANSFER PROTEIN 2-RELATED"/>
    <property type="match status" value="1"/>
</dbReference>
<keyword evidence="4" id="KW-1185">Reference proteome</keyword>
<dbReference type="AlphaFoldDB" id="A0AB40AK08"/>
<sequence length="122" mass="13051">MAGFKNDAKIAINVLLIACLLVMSQPRVVSALTCDELVPYLWPCMTYVEGTGPLTDSCCKGVKDLNDKTKNSQDRRAVCNCLKKAASCNSVAKSKIVSGIPSKCGINIPYTISSSTDCSKVK</sequence>
<dbReference type="Proteomes" id="UP001515500">
    <property type="component" value="Chromosome 19"/>
</dbReference>
<proteinExistence type="inferred from homology"/>
<dbReference type="PROSITE" id="PS00597">
    <property type="entry name" value="PLANT_LTP"/>
    <property type="match status" value="1"/>
</dbReference>
<dbReference type="GeneID" id="120250428"/>
<dbReference type="GO" id="GO:0006869">
    <property type="term" value="P:lipid transport"/>
    <property type="evidence" value="ECO:0007669"/>
    <property type="project" value="InterPro"/>
</dbReference>
<reference evidence="5" key="1">
    <citation type="submission" date="2025-08" db="UniProtKB">
        <authorList>
            <consortium name="RefSeq"/>
        </authorList>
    </citation>
    <scope>IDENTIFICATION</scope>
</reference>